<reference evidence="8" key="1">
    <citation type="submission" date="2016-02" db="EMBL/GenBank/DDBJ databases">
        <title>Draft Genome Sequence of Sporotomaculum syntrophicum Strain FB, a Syntrophic Benzoate Degrader.</title>
        <authorList>
            <person name="Nobu M.K."/>
            <person name="Narihiro T."/>
            <person name="Qiu Y.-L."/>
            <person name="Ohashi A."/>
            <person name="Liu W.-T."/>
            <person name="Yuji S."/>
        </authorList>
    </citation>
    <scope>NUCLEOTIDE SEQUENCE</scope>
    <source>
        <strain evidence="8">FB</strain>
    </source>
</reference>
<feature type="domain" description="4Fe-4S ferredoxin-type" evidence="7">
    <location>
        <begin position="1"/>
        <end position="29"/>
    </location>
</feature>
<dbReference type="GO" id="GO:0005506">
    <property type="term" value="F:iron ion binding"/>
    <property type="evidence" value="ECO:0007669"/>
    <property type="project" value="UniProtKB-UniRule"/>
</dbReference>
<dbReference type="InterPro" id="IPR017900">
    <property type="entry name" value="4Fe4S_Fe_S_CS"/>
</dbReference>
<dbReference type="InterPro" id="IPR017896">
    <property type="entry name" value="4Fe4S_Fe-S-bd"/>
</dbReference>
<dbReference type="PRINTS" id="PR00352">
    <property type="entry name" value="3FE4SFRDOXIN"/>
</dbReference>
<evidence type="ECO:0000256" key="5">
    <source>
        <dbReference type="ARBA" id="ARBA00023014"/>
    </source>
</evidence>
<evidence type="ECO:0000313" key="8">
    <source>
        <dbReference type="EMBL" id="KAF1085361.1"/>
    </source>
</evidence>
<comment type="function">
    <text evidence="6">Ferredoxins are iron-sulfur proteins that transfer electrons in a wide variety of metabolic reactions.</text>
</comment>
<dbReference type="InterPro" id="IPR001080">
    <property type="entry name" value="3Fe4S_ferredoxin"/>
</dbReference>
<dbReference type="Proteomes" id="UP000798488">
    <property type="component" value="Unassembled WGS sequence"/>
</dbReference>
<dbReference type="GO" id="GO:0009055">
    <property type="term" value="F:electron transfer activity"/>
    <property type="evidence" value="ECO:0007669"/>
    <property type="project" value="UniProtKB-UniRule"/>
</dbReference>
<dbReference type="Gene3D" id="3.30.70.20">
    <property type="match status" value="1"/>
</dbReference>
<keyword evidence="4 6" id="KW-0408">Iron</keyword>
<dbReference type="InterPro" id="IPR051269">
    <property type="entry name" value="Fe-S_cluster_ET"/>
</dbReference>
<dbReference type="RefSeq" id="WP_161821835.1">
    <property type="nucleotide sequence ID" value="NZ_LSRS01000003.1"/>
</dbReference>
<evidence type="ECO:0000256" key="3">
    <source>
        <dbReference type="ARBA" id="ARBA00022982"/>
    </source>
</evidence>
<gene>
    <name evidence="8" type="ORF">SPSYN_01497</name>
</gene>
<proteinExistence type="predicted"/>
<accession>A0A9D3AYE8</accession>
<dbReference type="AlphaFoldDB" id="A0A9D3AYE8"/>
<evidence type="ECO:0000256" key="1">
    <source>
        <dbReference type="ARBA" id="ARBA00022448"/>
    </source>
</evidence>
<evidence type="ECO:0000259" key="7">
    <source>
        <dbReference type="PROSITE" id="PS51379"/>
    </source>
</evidence>
<evidence type="ECO:0000256" key="4">
    <source>
        <dbReference type="ARBA" id="ARBA00023004"/>
    </source>
</evidence>
<dbReference type="Pfam" id="PF13370">
    <property type="entry name" value="Fer4_13"/>
    <property type="match status" value="1"/>
</dbReference>
<evidence type="ECO:0000256" key="6">
    <source>
        <dbReference type="RuleBase" id="RU368020"/>
    </source>
</evidence>
<keyword evidence="2 6" id="KW-0479">Metal-binding</keyword>
<dbReference type="PANTHER" id="PTHR36923">
    <property type="entry name" value="FERREDOXIN"/>
    <property type="match status" value="1"/>
</dbReference>
<keyword evidence="9" id="KW-1185">Reference proteome</keyword>
<dbReference type="GO" id="GO:0051536">
    <property type="term" value="F:iron-sulfur cluster binding"/>
    <property type="evidence" value="ECO:0007669"/>
    <property type="project" value="UniProtKB-KW"/>
</dbReference>
<dbReference type="EMBL" id="LSRS01000003">
    <property type="protein sequence ID" value="KAF1085361.1"/>
    <property type="molecule type" value="Genomic_DNA"/>
</dbReference>
<organism evidence="8 9">
    <name type="scientific">Sporotomaculum syntrophicum</name>
    <dbReference type="NCBI Taxonomy" id="182264"/>
    <lineage>
        <taxon>Bacteria</taxon>
        <taxon>Bacillati</taxon>
        <taxon>Bacillota</taxon>
        <taxon>Clostridia</taxon>
        <taxon>Eubacteriales</taxon>
        <taxon>Desulfallaceae</taxon>
        <taxon>Sporotomaculum</taxon>
    </lineage>
</organism>
<comment type="caution">
    <text evidence="8">The sequence shown here is derived from an EMBL/GenBank/DDBJ whole genome shotgun (WGS) entry which is preliminary data.</text>
</comment>
<sequence length="62" mass="6597">MHAEVDQDLCISCGACIDTCPDVFSWNNDEKAHSIVDEVPSDLEDLASEAADGCPTEAISVN</sequence>
<name>A0A9D3AYE8_9FIRM</name>
<keyword evidence="1 6" id="KW-0813">Transport</keyword>
<dbReference type="PROSITE" id="PS51379">
    <property type="entry name" value="4FE4S_FER_2"/>
    <property type="match status" value="1"/>
</dbReference>
<protein>
    <recommendedName>
        <fullName evidence="6">Ferredoxin</fullName>
    </recommendedName>
</protein>
<keyword evidence="5 6" id="KW-0411">Iron-sulfur</keyword>
<evidence type="ECO:0000313" key="9">
    <source>
        <dbReference type="Proteomes" id="UP000798488"/>
    </source>
</evidence>
<dbReference type="PANTHER" id="PTHR36923:SF3">
    <property type="entry name" value="FERREDOXIN"/>
    <property type="match status" value="1"/>
</dbReference>
<evidence type="ECO:0000256" key="2">
    <source>
        <dbReference type="ARBA" id="ARBA00022723"/>
    </source>
</evidence>
<keyword evidence="3 6" id="KW-0249">Electron transport</keyword>
<dbReference type="SUPFAM" id="SSF54862">
    <property type="entry name" value="4Fe-4S ferredoxins"/>
    <property type="match status" value="1"/>
</dbReference>
<dbReference type="OrthoDB" id="9803319at2"/>
<dbReference type="PROSITE" id="PS00198">
    <property type="entry name" value="4FE4S_FER_1"/>
    <property type="match status" value="1"/>
</dbReference>